<feature type="compositionally biased region" description="Basic and acidic residues" evidence="1">
    <location>
        <begin position="169"/>
        <end position="186"/>
    </location>
</feature>
<dbReference type="EMBL" id="JANQDX010000017">
    <property type="protein sequence ID" value="KAL0907784.1"/>
    <property type="molecule type" value="Genomic_DNA"/>
</dbReference>
<dbReference type="Proteomes" id="UP001552299">
    <property type="component" value="Unassembled WGS sequence"/>
</dbReference>
<organism evidence="2 3">
    <name type="scientific">Dendrobium thyrsiflorum</name>
    <name type="common">Pinecone-like raceme dendrobium</name>
    <name type="synonym">Orchid</name>
    <dbReference type="NCBI Taxonomy" id="117978"/>
    <lineage>
        <taxon>Eukaryota</taxon>
        <taxon>Viridiplantae</taxon>
        <taxon>Streptophyta</taxon>
        <taxon>Embryophyta</taxon>
        <taxon>Tracheophyta</taxon>
        <taxon>Spermatophyta</taxon>
        <taxon>Magnoliopsida</taxon>
        <taxon>Liliopsida</taxon>
        <taxon>Asparagales</taxon>
        <taxon>Orchidaceae</taxon>
        <taxon>Epidendroideae</taxon>
        <taxon>Malaxideae</taxon>
        <taxon>Dendrobiinae</taxon>
        <taxon>Dendrobium</taxon>
    </lineage>
</organism>
<evidence type="ECO:0000313" key="2">
    <source>
        <dbReference type="EMBL" id="KAL0907784.1"/>
    </source>
</evidence>
<feature type="compositionally biased region" description="Pro residues" evidence="1">
    <location>
        <begin position="220"/>
        <end position="254"/>
    </location>
</feature>
<feature type="compositionally biased region" description="Pro residues" evidence="1">
    <location>
        <begin position="270"/>
        <end position="285"/>
    </location>
</feature>
<sequence>MGVDLSCFRCSGRIDAIRFANGGRLGDFDSIPRSSLHGRDRLNFEVLHYYSCVGDELDVKKLQRALAQPLYSETYSILLACVWMGMTKSLSFDQDRQRSMDCCLLLGQELQFLLVVLVPNSKDPPPYARDDPHSLAPLKQHRRLRCPSLLRWIIPSRLFHFLETNPRSDPLKTKEPKPMETRERSKIALASLPPRPPEARSSARPPPYARVPPDARSYVGPPPEAQSSAGPPPDAQSFARPPPEAQSYVGPPPDARSYAGPPHEARSFIGPPPEARSSAGPPPDARVPSNHHLTPGVTPDHHLRPRALPDHPLSPEVIPDYQVMPVLLPYHRLTSDFCQTPAGLPTYTQTSNTNSFSYTELAFFIHIVLYDPRSSSTI</sequence>
<reference evidence="2 3" key="1">
    <citation type="journal article" date="2024" name="Plant Biotechnol. J.">
        <title>Dendrobium thyrsiflorum genome and its molecular insights into genes involved in important horticultural traits.</title>
        <authorList>
            <person name="Chen B."/>
            <person name="Wang J.Y."/>
            <person name="Zheng P.J."/>
            <person name="Li K.L."/>
            <person name="Liang Y.M."/>
            <person name="Chen X.F."/>
            <person name="Zhang C."/>
            <person name="Zhao X."/>
            <person name="He X."/>
            <person name="Zhang G.Q."/>
            <person name="Liu Z.J."/>
            <person name="Xu Q."/>
        </authorList>
    </citation>
    <scope>NUCLEOTIDE SEQUENCE [LARGE SCALE GENOMIC DNA]</scope>
    <source>
        <strain evidence="2">GZMU011</strain>
    </source>
</reference>
<dbReference type="AlphaFoldDB" id="A0ABD0U5U2"/>
<gene>
    <name evidence="2" type="ORF">M5K25_022220</name>
</gene>
<accession>A0ABD0U5U2</accession>
<keyword evidence="3" id="KW-1185">Reference proteome</keyword>
<evidence type="ECO:0000256" key="1">
    <source>
        <dbReference type="SAM" id="MobiDB-lite"/>
    </source>
</evidence>
<comment type="caution">
    <text evidence="2">The sequence shown here is derived from an EMBL/GenBank/DDBJ whole genome shotgun (WGS) entry which is preliminary data.</text>
</comment>
<evidence type="ECO:0000313" key="3">
    <source>
        <dbReference type="Proteomes" id="UP001552299"/>
    </source>
</evidence>
<proteinExistence type="predicted"/>
<feature type="region of interest" description="Disordered" evidence="1">
    <location>
        <begin position="164"/>
        <end position="311"/>
    </location>
</feature>
<name>A0ABD0U5U2_DENTH</name>
<protein>
    <submittedName>
        <fullName evidence="2">Uncharacterized protein</fullName>
    </submittedName>
</protein>